<feature type="compositionally biased region" description="Polar residues" evidence="1">
    <location>
        <begin position="217"/>
        <end position="226"/>
    </location>
</feature>
<evidence type="ECO:0000256" key="1">
    <source>
        <dbReference type="SAM" id="MobiDB-lite"/>
    </source>
</evidence>
<feature type="region of interest" description="Disordered" evidence="1">
    <location>
        <begin position="154"/>
        <end position="249"/>
    </location>
</feature>
<feature type="compositionally biased region" description="Basic residues" evidence="1">
    <location>
        <begin position="240"/>
        <end position="249"/>
    </location>
</feature>
<sequence>MTLSKSKKLSIDGTSYGIASYAPFPDNSCEGVIHNIDFDTTPDTVLKRIEDPDYEILTCRRLGNTETMVTTFCGKQVSYYVNCSGILVWCYLYQRTVPYCRKCDETGHREYVCPEPSKTPMCGECGLALTMAQHECHPRYILCGSSHPTADKSCTKRYLPPVNSKKPQRQQQQPSRQTHSPSSVLRGGSSHFRYSRSSNRRSASQGRTISKRRSGSRLMTSSSKQTPSRDRTPSEGRSKSGGRKTKPAS</sequence>
<gene>
    <name evidence="2" type="ORF">HPB48_011353</name>
</gene>
<dbReference type="EMBL" id="JABSTR010000007">
    <property type="protein sequence ID" value="KAH9374754.1"/>
    <property type="molecule type" value="Genomic_DNA"/>
</dbReference>
<name>A0A9J6GHC9_HAELO</name>
<organism evidence="2 3">
    <name type="scientific">Haemaphysalis longicornis</name>
    <name type="common">Bush tick</name>
    <dbReference type="NCBI Taxonomy" id="44386"/>
    <lineage>
        <taxon>Eukaryota</taxon>
        <taxon>Metazoa</taxon>
        <taxon>Ecdysozoa</taxon>
        <taxon>Arthropoda</taxon>
        <taxon>Chelicerata</taxon>
        <taxon>Arachnida</taxon>
        <taxon>Acari</taxon>
        <taxon>Parasitiformes</taxon>
        <taxon>Ixodida</taxon>
        <taxon>Ixodoidea</taxon>
        <taxon>Ixodidae</taxon>
        <taxon>Haemaphysalinae</taxon>
        <taxon>Haemaphysalis</taxon>
    </lineage>
</organism>
<proteinExistence type="predicted"/>
<evidence type="ECO:0000313" key="2">
    <source>
        <dbReference type="EMBL" id="KAH9374754.1"/>
    </source>
</evidence>
<keyword evidence="3" id="KW-1185">Reference proteome</keyword>
<accession>A0A9J6GHC9</accession>
<evidence type="ECO:0000313" key="3">
    <source>
        <dbReference type="Proteomes" id="UP000821853"/>
    </source>
</evidence>
<feature type="compositionally biased region" description="Low complexity" evidence="1">
    <location>
        <begin position="186"/>
        <end position="207"/>
    </location>
</feature>
<feature type="compositionally biased region" description="Basic and acidic residues" evidence="1">
    <location>
        <begin position="227"/>
        <end position="238"/>
    </location>
</feature>
<dbReference type="AlphaFoldDB" id="A0A9J6GHC9"/>
<reference evidence="2 3" key="1">
    <citation type="journal article" date="2020" name="Cell">
        <title>Large-Scale Comparative Analyses of Tick Genomes Elucidate Their Genetic Diversity and Vector Capacities.</title>
        <authorList>
            <consortium name="Tick Genome and Microbiome Consortium (TIGMIC)"/>
            <person name="Jia N."/>
            <person name="Wang J."/>
            <person name="Shi W."/>
            <person name="Du L."/>
            <person name="Sun Y."/>
            <person name="Zhan W."/>
            <person name="Jiang J.F."/>
            <person name="Wang Q."/>
            <person name="Zhang B."/>
            <person name="Ji P."/>
            <person name="Bell-Sakyi L."/>
            <person name="Cui X.M."/>
            <person name="Yuan T.T."/>
            <person name="Jiang B.G."/>
            <person name="Yang W.F."/>
            <person name="Lam T.T."/>
            <person name="Chang Q.C."/>
            <person name="Ding S.J."/>
            <person name="Wang X.J."/>
            <person name="Zhu J.G."/>
            <person name="Ruan X.D."/>
            <person name="Zhao L."/>
            <person name="Wei J.T."/>
            <person name="Ye R.Z."/>
            <person name="Que T.C."/>
            <person name="Du C.H."/>
            <person name="Zhou Y.H."/>
            <person name="Cheng J.X."/>
            <person name="Dai P.F."/>
            <person name="Guo W.B."/>
            <person name="Han X.H."/>
            <person name="Huang E.J."/>
            <person name="Li L.F."/>
            <person name="Wei W."/>
            <person name="Gao Y.C."/>
            <person name="Liu J.Z."/>
            <person name="Shao H.Z."/>
            <person name="Wang X."/>
            <person name="Wang C.C."/>
            <person name="Yang T.C."/>
            <person name="Huo Q.B."/>
            <person name="Li W."/>
            <person name="Chen H.Y."/>
            <person name="Chen S.E."/>
            <person name="Zhou L.G."/>
            <person name="Ni X.B."/>
            <person name="Tian J.H."/>
            <person name="Sheng Y."/>
            <person name="Liu T."/>
            <person name="Pan Y.S."/>
            <person name="Xia L.Y."/>
            <person name="Li J."/>
            <person name="Zhao F."/>
            <person name="Cao W.C."/>
        </authorList>
    </citation>
    <scope>NUCLEOTIDE SEQUENCE [LARGE SCALE GENOMIC DNA]</scope>
    <source>
        <strain evidence="2">HaeL-2018</strain>
    </source>
</reference>
<dbReference type="VEuPathDB" id="VectorBase:HLOH_053050"/>
<evidence type="ECO:0008006" key="4">
    <source>
        <dbReference type="Google" id="ProtNLM"/>
    </source>
</evidence>
<dbReference type="Proteomes" id="UP000821853">
    <property type="component" value="Chromosome 5"/>
</dbReference>
<comment type="caution">
    <text evidence="2">The sequence shown here is derived from an EMBL/GenBank/DDBJ whole genome shotgun (WGS) entry which is preliminary data.</text>
</comment>
<protein>
    <recommendedName>
        <fullName evidence="4">CCHC-type domain-containing protein</fullName>
    </recommendedName>
</protein>